<reference evidence="6 7" key="1">
    <citation type="submission" date="2013-02" db="EMBL/GenBank/DDBJ databases">
        <title>Genome sequence of Candida maltosa Xu316, a potential industrial strain for xylitol and ethanol production.</title>
        <authorList>
            <person name="Yu J."/>
            <person name="Wang Q."/>
            <person name="Geng X."/>
            <person name="Bao W."/>
            <person name="He P."/>
            <person name="Cai J."/>
        </authorList>
    </citation>
    <scope>NUCLEOTIDE SEQUENCE [LARGE SCALE GENOMIC DNA]</scope>
    <source>
        <strain evidence="7">Xu316</strain>
    </source>
</reference>
<dbReference type="Pfam" id="PF14560">
    <property type="entry name" value="Ubiquitin_2"/>
    <property type="match status" value="1"/>
</dbReference>
<name>M3J931_CANMX</name>
<dbReference type="Gene3D" id="2.30.30.190">
    <property type="entry name" value="CAP Gly-rich-like domain"/>
    <property type="match status" value="1"/>
</dbReference>
<dbReference type="SUPFAM" id="SSF74924">
    <property type="entry name" value="Cap-Gly domain"/>
    <property type="match status" value="1"/>
</dbReference>
<dbReference type="AlphaFoldDB" id="M3J931"/>
<dbReference type="PANTHER" id="PTHR18916">
    <property type="entry name" value="DYNACTIN 1-RELATED MICROTUBULE-BINDING"/>
    <property type="match status" value="1"/>
</dbReference>
<organism evidence="6 7">
    <name type="scientific">Candida maltosa (strain Xu316)</name>
    <name type="common">Yeast</name>
    <dbReference type="NCBI Taxonomy" id="1245528"/>
    <lineage>
        <taxon>Eukaryota</taxon>
        <taxon>Fungi</taxon>
        <taxon>Dikarya</taxon>
        <taxon>Ascomycota</taxon>
        <taxon>Saccharomycotina</taxon>
        <taxon>Pichiomycetes</taxon>
        <taxon>Debaryomycetaceae</taxon>
        <taxon>Candida/Lodderomyces clade</taxon>
        <taxon>Candida</taxon>
    </lineage>
</organism>
<dbReference type="Gene3D" id="3.10.20.90">
    <property type="entry name" value="Phosphatidylinositol 3-kinase Catalytic Subunit, Chain A, domain 1"/>
    <property type="match status" value="1"/>
</dbReference>
<dbReference type="PANTHER" id="PTHR18916:SF85">
    <property type="entry name" value="TUBULIN-FOLDING COFACTOR B"/>
    <property type="match status" value="1"/>
</dbReference>
<protein>
    <recommendedName>
        <fullName evidence="5">CAP-Gly domain-containing protein</fullName>
    </recommendedName>
</protein>
<proteinExistence type="inferred from homology"/>
<dbReference type="SUPFAM" id="SSF54236">
    <property type="entry name" value="Ubiquitin-like"/>
    <property type="match status" value="1"/>
</dbReference>
<dbReference type="InterPro" id="IPR000626">
    <property type="entry name" value="Ubiquitin-like_dom"/>
</dbReference>
<dbReference type="GO" id="GO:0031122">
    <property type="term" value="P:cytoplasmic microtubule organization"/>
    <property type="evidence" value="ECO:0007669"/>
    <property type="project" value="TreeGrafter"/>
</dbReference>
<evidence type="ECO:0000256" key="4">
    <source>
        <dbReference type="ARBA" id="ARBA00025779"/>
    </source>
</evidence>
<dbReference type="SMART" id="SM01052">
    <property type="entry name" value="CAP_GLY"/>
    <property type="match status" value="1"/>
</dbReference>
<evidence type="ECO:0000259" key="5">
    <source>
        <dbReference type="PROSITE" id="PS50245"/>
    </source>
</evidence>
<evidence type="ECO:0000256" key="1">
    <source>
        <dbReference type="ARBA" id="ARBA00004496"/>
    </source>
</evidence>
<gene>
    <name evidence="6" type="ORF">G210_0812</name>
</gene>
<dbReference type="GO" id="GO:0035371">
    <property type="term" value="C:microtubule plus-end"/>
    <property type="evidence" value="ECO:0007669"/>
    <property type="project" value="TreeGrafter"/>
</dbReference>
<comment type="similarity">
    <text evidence="4">Belongs to the TBCB family.</text>
</comment>
<dbReference type="GO" id="GO:0051010">
    <property type="term" value="F:microtubule plus-end binding"/>
    <property type="evidence" value="ECO:0007669"/>
    <property type="project" value="TreeGrafter"/>
</dbReference>
<keyword evidence="3" id="KW-0143">Chaperone</keyword>
<keyword evidence="2" id="KW-0963">Cytoplasm</keyword>
<accession>M3J931</accession>
<dbReference type="GO" id="GO:0005634">
    <property type="term" value="C:nucleus"/>
    <property type="evidence" value="ECO:0007669"/>
    <property type="project" value="TreeGrafter"/>
</dbReference>
<keyword evidence="7" id="KW-1185">Reference proteome</keyword>
<comment type="subcellular location">
    <subcellularLocation>
        <location evidence="1">Cytoplasm</location>
    </subcellularLocation>
</comment>
<dbReference type="STRING" id="1245528.M3J931"/>
<dbReference type="eggNOG" id="KOG3206">
    <property type="taxonomic scope" value="Eukaryota"/>
</dbReference>
<dbReference type="Pfam" id="PF01302">
    <property type="entry name" value="CAP_GLY"/>
    <property type="match status" value="1"/>
</dbReference>
<dbReference type="InterPro" id="IPR000938">
    <property type="entry name" value="CAP-Gly_domain"/>
</dbReference>
<dbReference type="PROSITE" id="PS50245">
    <property type="entry name" value="CAP_GLY_2"/>
    <property type="match status" value="1"/>
</dbReference>
<dbReference type="HOGENOM" id="CLU_067577_2_0_1"/>
<evidence type="ECO:0000256" key="3">
    <source>
        <dbReference type="ARBA" id="ARBA00023186"/>
    </source>
</evidence>
<evidence type="ECO:0000313" key="7">
    <source>
        <dbReference type="Proteomes" id="UP000011777"/>
    </source>
</evidence>
<dbReference type="Proteomes" id="UP000011777">
    <property type="component" value="Unassembled WGS sequence"/>
</dbReference>
<dbReference type="InterPro" id="IPR029071">
    <property type="entry name" value="Ubiquitin-like_domsf"/>
</dbReference>
<sequence>MSDLNIFITSNLTSSERRISPQWDLDYLKQKLELITGIQPENQILQYYPNQHSNEYTTITSPSNGDALLLSSFNLRSYSRIHVLDSDPDSAVNNLDFDNEKENNDNGEEFHLPEEEYAKRQDSVLHWKKTNQLGRFNPEFNSLQEKLNSENEEKLRDMKVGQRCRIINIEGERRGEVKFIGKIESLDKGKDVWVGIEFDEPVGKNDGSIDGVRIFEARHKHGSFVKPKQVEVGDFPELDPFADEDLDEEL</sequence>
<evidence type="ECO:0000313" key="6">
    <source>
        <dbReference type="EMBL" id="EMG48588.1"/>
    </source>
</evidence>
<dbReference type="InterPro" id="IPR036859">
    <property type="entry name" value="CAP-Gly_dom_sf"/>
</dbReference>
<evidence type="ECO:0000256" key="2">
    <source>
        <dbReference type="ARBA" id="ARBA00022490"/>
    </source>
</evidence>
<dbReference type="OMA" id="DQYEQRT"/>
<comment type="caution">
    <text evidence="6">The sequence shown here is derived from an EMBL/GenBank/DDBJ whole genome shotgun (WGS) entry which is preliminary data.</text>
</comment>
<feature type="domain" description="CAP-Gly" evidence="5">
    <location>
        <begin position="184"/>
        <end position="226"/>
    </location>
</feature>
<dbReference type="GO" id="GO:0005938">
    <property type="term" value="C:cell cortex"/>
    <property type="evidence" value="ECO:0007669"/>
    <property type="project" value="TreeGrafter"/>
</dbReference>
<dbReference type="OrthoDB" id="5295208at2759"/>
<dbReference type="EMBL" id="AOGT01001032">
    <property type="protein sequence ID" value="EMG48588.1"/>
    <property type="molecule type" value="Genomic_DNA"/>
</dbReference>